<keyword evidence="4" id="KW-0378">Hydrolase</keyword>
<evidence type="ECO:0000313" key="4">
    <source>
        <dbReference type="EMBL" id="GHH11714.1"/>
    </source>
</evidence>
<organism evidence="4 5">
    <name type="scientific">Sphingomonas glacialis</name>
    <dbReference type="NCBI Taxonomy" id="658225"/>
    <lineage>
        <taxon>Bacteria</taxon>
        <taxon>Pseudomonadati</taxon>
        <taxon>Pseudomonadota</taxon>
        <taxon>Alphaproteobacteria</taxon>
        <taxon>Sphingomonadales</taxon>
        <taxon>Sphingomonadaceae</taxon>
        <taxon>Sphingomonas</taxon>
    </lineage>
</organism>
<reference evidence="5" key="1">
    <citation type="journal article" date="2019" name="Int. J. Syst. Evol. Microbiol.">
        <title>The Global Catalogue of Microorganisms (GCM) 10K type strain sequencing project: providing services to taxonomists for standard genome sequencing and annotation.</title>
        <authorList>
            <consortium name="The Broad Institute Genomics Platform"/>
            <consortium name="The Broad Institute Genome Sequencing Center for Infectious Disease"/>
            <person name="Wu L."/>
            <person name="Ma J."/>
        </authorList>
    </citation>
    <scope>NUCLEOTIDE SEQUENCE [LARGE SCALE GENOMIC DNA]</scope>
    <source>
        <strain evidence="5">CGMCC 1.8957</strain>
    </source>
</reference>
<evidence type="ECO:0000313" key="5">
    <source>
        <dbReference type="Proteomes" id="UP000652430"/>
    </source>
</evidence>
<keyword evidence="2" id="KW-0732">Signal</keyword>
<accession>A0ABQ3LC90</accession>
<dbReference type="GO" id="GO:0016787">
    <property type="term" value="F:hydrolase activity"/>
    <property type="evidence" value="ECO:0007669"/>
    <property type="project" value="UniProtKB-KW"/>
</dbReference>
<dbReference type="RefSeq" id="WP_189675380.1">
    <property type="nucleotide sequence ID" value="NZ_BNAQ01000001.1"/>
</dbReference>
<evidence type="ECO:0000256" key="2">
    <source>
        <dbReference type="SAM" id="SignalP"/>
    </source>
</evidence>
<comment type="catalytic activity">
    <reaction evidence="1">
        <text>a beta-lactam + H2O = a substituted beta-amino acid</text>
        <dbReference type="Rhea" id="RHEA:20401"/>
        <dbReference type="ChEBI" id="CHEBI:15377"/>
        <dbReference type="ChEBI" id="CHEBI:35627"/>
        <dbReference type="ChEBI" id="CHEBI:140347"/>
        <dbReference type="EC" id="3.5.2.6"/>
    </reaction>
</comment>
<feature type="domain" description="Beta-lactamase class A catalytic" evidence="3">
    <location>
        <begin position="169"/>
        <end position="275"/>
    </location>
</feature>
<comment type="caution">
    <text evidence="4">The sequence shown here is derived from an EMBL/GenBank/DDBJ whole genome shotgun (WGS) entry which is preliminary data.</text>
</comment>
<dbReference type="InterPro" id="IPR012338">
    <property type="entry name" value="Beta-lactam/transpept-like"/>
</dbReference>
<keyword evidence="5" id="KW-1185">Reference proteome</keyword>
<evidence type="ECO:0000259" key="3">
    <source>
        <dbReference type="Pfam" id="PF13354"/>
    </source>
</evidence>
<dbReference type="InterPro" id="IPR045155">
    <property type="entry name" value="Beta-lactam_cat"/>
</dbReference>
<sequence length="439" mass="45734">MIRKVVLLVAVLGLGAPAVAQTPPAAATMPSDPLRTRAQALLGILGGGGDTAAEFDPTFLAQIPDAKIRTIAKQLSEAFGAPLAIESLTAATPQKASLTVRYARGSVAMTMTVEPSAAHRITGLLVTGTTSREASLDQIVATIGTLPGVAGFALARLGDGTPSVMQATKPDTDFAIGSAFKLAILSEAIRATNAGERRWDDLVTLDGAPLPGGFYTQQPAGTKVTLRELAQKMISVSDNSATDILLAALGRAKVEAMLPVIGWRHAARNRPLLGTLDVFKLKGIPGGALGKRWLALDEAGRRALLAKDIAATPLGAIDPRMFQRGVPVMLDIEWFASPADLVRTMDWIRRNTETGPGAEARAILGVNPGVGPAQAARWGYVGYKGGSEPGVIVMTLLLQSKAGAWYALAASWNDPAAAVDDARFVALVSRAVDLAASGR</sequence>
<dbReference type="SUPFAM" id="SSF56601">
    <property type="entry name" value="beta-lactamase/transpeptidase-like"/>
    <property type="match status" value="1"/>
</dbReference>
<dbReference type="PANTHER" id="PTHR35333">
    <property type="entry name" value="BETA-LACTAMASE"/>
    <property type="match status" value="1"/>
</dbReference>
<protein>
    <submittedName>
        <fullName evidence="4">Serine hydrolase</fullName>
    </submittedName>
</protein>
<dbReference type="InterPro" id="IPR000871">
    <property type="entry name" value="Beta-lactam_class-A"/>
</dbReference>
<dbReference type="Gene3D" id="3.40.710.10">
    <property type="entry name" value="DD-peptidase/beta-lactamase superfamily"/>
    <property type="match status" value="1"/>
</dbReference>
<name>A0ABQ3LC90_9SPHN</name>
<dbReference type="EMBL" id="BNAQ01000001">
    <property type="protein sequence ID" value="GHH11714.1"/>
    <property type="molecule type" value="Genomic_DNA"/>
</dbReference>
<feature type="chain" id="PRO_5045396672" evidence="2">
    <location>
        <begin position="21"/>
        <end position="439"/>
    </location>
</feature>
<dbReference type="Gene3D" id="3.10.450.280">
    <property type="match status" value="1"/>
</dbReference>
<feature type="signal peptide" evidence="2">
    <location>
        <begin position="1"/>
        <end position="20"/>
    </location>
</feature>
<evidence type="ECO:0000256" key="1">
    <source>
        <dbReference type="ARBA" id="ARBA00001526"/>
    </source>
</evidence>
<dbReference type="Proteomes" id="UP000652430">
    <property type="component" value="Unassembled WGS sequence"/>
</dbReference>
<proteinExistence type="predicted"/>
<dbReference type="PANTHER" id="PTHR35333:SF5">
    <property type="entry name" value="CONSERVED LIPOPROTEIN LPQF-RELATED"/>
    <property type="match status" value="1"/>
</dbReference>
<gene>
    <name evidence="4" type="ORF">GCM10008023_11050</name>
</gene>
<dbReference type="Pfam" id="PF13354">
    <property type="entry name" value="Beta-lactamase2"/>
    <property type="match status" value="1"/>
</dbReference>